<accession>A0A0L0BP37</accession>
<dbReference type="AlphaFoldDB" id="A0A0L0BP37"/>
<dbReference type="EMBL" id="JRES01001578">
    <property type="protein sequence ID" value="KNC21845.1"/>
    <property type="molecule type" value="Genomic_DNA"/>
</dbReference>
<keyword evidence="2" id="KW-1185">Reference proteome</keyword>
<dbReference type="Proteomes" id="UP000037069">
    <property type="component" value="Unassembled WGS sequence"/>
</dbReference>
<evidence type="ECO:0000313" key="2">
    <source>
        <dbReference type="Proteomes" id="UP000037069"/>
    </source>
</evidence>
<sequence>MITIKKSLLSVPQKFTLKKASVTPGCFSMQASISSKMAIFIESLSNSSESLVITGKIAKLITRIKISASAKGNKAVQTFKQLAINSTGGCCTALNLFNKSMHISVGCTISTLILAKPSGRAKTAVEVPSGMKKSMWAKGLTVCVKTYSSSPTDLRNFSKLFLVELAVLNCNIPSCNSLETLISSSFTVDSGVS</sequence>
<protein>
    <submittedName>
        <fullName evidence="1">Uncharacterized protein</fullName>
    </submittedName>
</protein>
<comment type="caution">
    <text evidence="1">The sequence shown here is derived from an EMBL/GenBank/DDBJ whole genome shotgun (WGS) entry which is preliminary data.</text>
</comment>
<proteinExistence type="predicted"/>
<organism evidence="1 2">
    <name type="scientific">Lucilia cuprina</name>
    <name type="common">Green bottle fly</name>
    <name type="synonym">Australian sheep blowfly</name>
    <dbReference type="NCBI Taxonomy" id="7375"/>
    <lineage>
        <taxon>Eukaryota</taxon>
        <taxon>Metazoa</taxon>
        <taxon>Ecdysozoa</taxon>
        <taxon>Arthropoda</taxon>
        <taxon>Hexapoda</taxon>
        <taxon>Insecta</taxon>
        <taxon>Pterygota</taxon>
        <taxon>Neoptera</taxon>
        <taxon>Endopterygota</taxon>
        <taxon>Diptera</taxon>
        <taxon>Brachycera</taxon>
        <taxon>Muscomorpha</taxon>
        <taxon>Oestroidea</taxon>
        <taxon>Calliphoridae</taxon>
        <taxon>Luciliinae</taxon>
        <taxon>Lucilia</taxon>
    </lineage>
</organism>
<name>A0A0L0BP37_LUCCU</name>
<gene>
    <name evidence="1" type="ORF">FF38_03237</name>
</gene>
<reference evidence="1 2" key="1">
    <citation type="journal article" date="2015" name="Nat. Commun.">
        <title>Lucilia cuprina genome unlocks parasitic fly biology to underpin future interventions.</title>
        <authorList>
            <person name="Anstead C.A."/>
            <person name="Korhonen P.K."/>
            <person name="Young N.D."/>
            <person name="Hall R.S."/>
            <person name="Jex A.R."/>
            <person name="Murali S.C."/>
            <person name="Hughes D.S."/>
            <person name="Lee S.F."/>
            <person name="Perry T."/>
            <person name="Stroehlein A.J."/>
            <person name="Ansell B.R."/>
            <person name="Breugelmans B."/>
            <person name="Hofmann A."/>
            <person name="Qu J."/>
            <person name="Dugan S."/>
            <person name="Lee S.L."/>
            <person name="Chao H."/>
            <person name="Dinh H."/>
            <person name="Han Y."/>
            <person name="Doddapaneni H.V."/>
            <person name="Worley K.C."/>
            <person name="Muzny D.M."/>
            <person name="Ioannidis P."/>
            <person name="Waterhouse R.M."/>
            <person name="Zdobnov E.M."/>
            <person name="James P.J."/>
            <person name="Bagnall N.H."/>
            <person name="Kotze A.C."/>
            <person name="Gibbs R.A."/>
            <person name="Richards S."/>
            <person name="Batterham P."/>
            <person name="Gasser R.B."/>
        </authorList>
    </citation>
    <scope>NUCLEOTIDE SEQUENCE [LARGE SCALE GENOMIC DNA]</scope>
    <source>
        <strain evidence="1 2">LS</strain>
        <tissue evidence="1">Full body</tissue>
    </source>
</reference>
<evidence type="ECO:0000313" key="1">
    <source>
        <dbReference type="EMBL" id="KNC21845.1"/>
    </source>
</evidence>